<reference evidence="1" key="1">
    <citation type="submission" date="2021-04" db="EMBL/GenBank/DDBJ databases">
        <authorList>
            <person name="Rodrigo-Torres L."/>
            <person name="Arahal R. D."/>
            <person name="Lucena T."/>
        </authorList>
    </citation>
    <scope>NUCLEOTIDE SEQUENCE</scope>
    <source>
        <strain evidence="1">CECT 9275</strain>
    </source>
</reference>
<organism evidence="1 2">
    <name type="scientific">Dyadobacter helix</name>
    <dbReference type="NCBI Taxonomy" id="2822344"/>
    <lineage>
        <taxon>Bacteria</taxon>
        <taxon>Pseudomonadati</taxon>
        <taxon>Bacteroidota</taxon>
        <taxon>Cytophagia</taxon>
        <taxon>Cytophagales</taxon>
        <taxon>Spirosomataceae</taxon>
        <taxon>Dyadobacter</taxon>
    </lineage>
</organism>
<accession>A0A916JD67</accession>
<gene>
    <name evidence="1" type="ORF">DYBT9275_03014</name>
</gene>
<proteinExistence type="predicted"/>
<dbReference type="AlphaFoldDB" id="A0A916JD67"/>
<protein>
    <submittedName>
        <fullName evidence="1">Uncharacterized protein</fullName>
    </submittedName>
</protein>
<dbReference type="Proteomes" id="UP000680038">
    <property type="component" value="Unassembled WGS sequence"/>
</dbReference>
<keyword evidence="2" id="KW-1185">Reference proteome</keyword>
<dbReference type="EMBL" id="CAJRAF010000002">
    <property type="protein sequence ID" value="CAG5002968.1"/>
    <property type="molecule type" value="Genomic_DNA"/>
</dbReference>
<comment type="caution">
    <text evidence="1">The sequence shown here is derived from an EMBL/GenBank/DDBJ whole genome shotgun (WGS) entry which is preliminary data.</text>
</comment>
<dbReference type="RefSeq" id="WP_215239564.1">
    <property type="nucleotide sequence ID" value="NZ_CAJRAF010000002.1"/>
</dbReference>
<evidence type="ECO:0000313" key="2">
    <source>
        <dbReference type="Proteomes" id="UP000680038"/>
    </source>
</evidence>
<name>A0A916JD67_9BACT</name>
<evidence type="ECO:0000313" key="1">
    <source>
        <dbReference type="EMBL" id="CAG5002968.1"/>
    </source>
</evidence>
<sequence length="235" mass="27511">MTQLDHNWLTQGIFDFEYKKYVLLAYLQHIEGQFTKDKYFPHLNELRLHFDTCVGLQKNKQAIAKSFPKNLKRINLKAVKLEYEETISDTPYLTELNGILDFAIPLFSGTLDKGASRISEIGEHITISPVGIVPLRTEEGYLFFLHSYEKMVSIFQYQLALYNEYKERYLRTVFVDRVRIGMGTSVSQLKVDLTRKYKVMPNPATYVVESRYDYPLQETLLPITQKLMLRYLNVA</sequence>